<dbReference type="eggNOG" id="COG2267">
    <property type="taxonomic scope" value="Bacteria"/>
</dbReference>
<name>A4CPU6_ROBBH</name>
<protein>
    <submittedName>
        <fullName evidence="3">Hydrolase, alpha/beta fold family, putative</fullName>
    </submittedName>
</protein>
<dbReference type="InterPro" id="IPR029058">
    <property type="entry name" value="AB_hydrolase_fold"/>
</dbReference>
<keyword evidence="4" id="KW-1185">Reference proteome</keyword>
<organism evidence="3 4">
    <name type="scientific">Robiginitalea biformata (strain ATCC BAA-864 / DSM 15991 / KCTC 12146 / HTCC2501)</name>
    <dbReference type="NCBI Taxonomy" id="313596"/>
    <lineage>
        <taxon>Bacteria</taxon>
        <taxon>Pseudomonadati</taxon>
        <taxon>Bacteroidota</taxon>
        <taxon>Flavobacteriia</taxon>
        <taxon>Flavobacteriales</taxon>
        <taxon>Flavobacteriaceae</taxon>
        <taxon>Robiginitalea</taxon>
    </lineage>
</organism>
<sequence>MERLHANVLGEGTPLIILHGFLGMSDNWKTLGKRYADEGFRVHLLDQRNHGRSFWSDAFNYPLMAQDLERYMDRNQLGQAILLGHSMGGKTAMTFATAFQDRVKRLLVADIGPRQYPPHHQHILEALEALPLGQIQSRGEADEKLSEYLPDWGIRQFLLKNLYWQGPRQLGFRFNLDVLKDSMEAIGAALPESAWYDGPTLFIRGGNSDYIGESDREGILAHFPNARIESVPGAGHWLHAEKPDAFFRLSCDFMKS</sequence>
<dbReference type="PANTHER" id="PTHR46118:SF4">
    <property type="entry name" value="PROTEIN ABHD11"/>
    <property type="match status" value="1"/>
</dbReference>
<dbReference type="HOGENOM" id="CLU_020336_53_1_10"/>
<dbReference type="STRING" id="313596.RB2501_03295"/>
<dbReference type="KEGG" id="rbi:RB2501_03295"/>
<gene>
    <name evidence="3" type="ordered locus">RB2501_03295</name>
</gene>
<dbReference type="SUPFAM" id="SSF53474">
    <property type="entry name" value="alpha/beta-Hydrolases"/>
    <property type="match status" value="1"/>
</dbReference>
<dbReference type="OrthoDB" id="9808398at2"/>
<evidence type="ECO:0000256" key="1">
    <source>
        <dbReference type="ARBA" id="ARBA00022801"/>
    </source>
</evidence>
<dbReference type="EMBL" id="CP001712">
    <property type="protein sequence ID" value="EAR14417.1"/>
    <property type="molecule type" value="Genomic_DNA"/>
</dbReference>
<evidence type="ECO:0000313" key="3">
    <source>
        <dbReference type="EMBL" id="EAR14417.1"/>
    </source>
</evidence>
<keyword evidence="1 3" id="KW-0378">Hydrolase</keyword>
<dbReference type="RefSeq" id="WP_015755853.1">
    <property type="nucleotide sequence ID" value="NC_013222.1"/>
</dbReference>
<reference evidence="3 4" key="1">
    <citation type="journal article" date="2009" name="J. Bacteriol.">
        <title>Complete genome sequence of Robiginitalea biformata HTCC2501.</title>
        <authorList>
            <person name="Oh H.M."/>
            <person name="Giovannoni S.J."/>
            <person name="Lee K."/>
            <person name="Ferriera S."/>
            <person name="Johnson J."/>
            <person name="Cho J.C."/>
        </authorList>
    </citation>
    <scope>NUCLEOTIDE SEQUENCE [LARGE SCALE GENOMIC DNA]</scope>
    <source>
        <strain evidence="4">ATCC BAA-864 / HTCC2501 / KCTC 12146</strain>
    </source>
</reference>
<evidence type="ECO:0000259" key="2">
    <source>
        <dbReference type="Pfam" id="PF00561"/>
    </source>
</evidence>
<dbReference type="Proteomes" id="UP000009049">
    <property type="component" value="Chromosome"/>
</dbReference>
<evidence type="ECO:0000313" key="4">
    <source>
        <dbReference type="Proteomes" id="UP000009049"/>
    </source>
</evidence>
<dbReference type="AlphaFoldDB" id="A4CPU6"/>
<proteinExistence type="predicted"/>
<dbReference type="PRINTS" id="PR00111">
    <property type="entry name" value="ABHYDROLASE"/>
</dbReference>
<dbReference type="GO" id="GO:0016787">
    <property type="term" value="F:hydrolase activity"/>
    <property type="evidence" value="ECO:0007669"/>
    <property type="project" value="UniProtKB-KW"/>
</dbReference>
<dbReference type="InterPro" id="IPR000073">
    <property type="entry name" value="AB_hydrolase_1"/>
</dbReference>
<dbReference type="Pfam" id="PF00561">
    <property type="entry name" value="Abhydrolase_1"/>
    <property type="match status" value="1"/>
</dbReference>
<dbReference type="PANTHER" id="PTHR46118">
    <property type="entry name" value="PROTEIN ABHD11"/>
    <property type="match status" value="1"/>
</dbReference>
<feature type="domain" description="AB hydrolase-1" evidence="2">
    <location>
        <begin position="14"/>
        <end position="128"/>
    </location>
</feature>
<dbReference type="Gene3D" id="3.40.50.1820">
    <property type="entry name" value="alpha/beta hydrolase"/>
    <property type="match status" value="1"/>
</dbReference>
<accession>A4CPU6</accession>